<comment type="caution">
    <text evidence="2">The sequence shown here is derived from an EMBL/GenBank/DDBJ whole genome shotgun (WGS) entry which is preliminary data.</text>
</comment>
<gene>
    <name evidence="2" type="primary">PLEST011326</name>
    <name evidence="2" type="ORF">PLESTB_001542500</name>
</gene>
<accession>A0A9W6F8M7</accession>
<protein>
    <submittedName>
        <fullName evidence="2">Uncharacterized protein</fullName>
    </submittedName>
</protein>
<reference evidence="2 3" key="1">
    <citation type="journal article" date="2023" name="Commun. Biol.">
        <title>Reorganization of the ancestral sex-determining regions during the evolution of trioecy in Pleodorina starrii.</title>
        <authorList>
            <person name="Takahashi K."/>
            <person name="Suzuki S."/>
            <person name="Kawai-Toyooka H."/>
            <person name="Yamamoto K."/>
            <person name="Hamaji T."/>
            <person name="Ootsuki R."/>
            <person name="Yamaguchi H."/>
            <person name="Kawachi M."/>
            <person name="Higashiyama T."/>
            <person name="Nozaki H."/>
        </authorList>
    </citation>
    <scope>NUCLEOTIDE SEQUENCE [LARGE SCALE GENOMIC DNA]</scope>
    <source>
        <strain evidence="2 3">NIES-4479</strain>
    </source>
</reference>
<organism evidence="2 3">
    <name type="scientific">Pleodorina starrii</name>
    <dbReference type="NCBI Taxonomy" id="330485"/>
    <lineage>
        <taxon>Eukaryota</taxon>
        <taxon>Viridiplantae</taxon>
        <taxon>Chlorophyta</taxon>
        <taxon>core chlorophytes</taxon>
        <taxon>Chlorophyceae</taxon>
        <taxon>CS clade</taxon>
        <taxon>Chlamydomonadales</taxon>
        <taxon>Volvocaceae</taxon>
        <taxon>Pleodorina</taxon>
    </lineage>
</organism>
<name>A0A9W6F8M7_9CHLO</name>
<feature type="region of interest" description="Disordered" evidence="1">
    <location>
        <begin position="95"/>
        <end position="114"/>
    </location>
</feature>
<evidence type="ECO:0000313" key="2">
    <source>
        <dbReference type="EMBL" id="GLC59850.1"/>
    </source>
</evidence>
<dbReference type="Proteomes" id="UP001165080">
    <property type="component" value="Unassembled WGS sequence"/>
</dbReference>
<dbReference type="AlphaFoldDB" id="A0A9W6F8M7"/>
<keyword evidence="3" id="KW-1185">Reference proteome</keyword>
<dbReference type="EMBL" id="BRXU01000030">
    <property type="protein sequence ID" value="GLC59850.1"/>
    <property type="molecule type" value="Genomic_DNA"/>
</dbReference>
<evidence type="ECO:0000256" key="1">
    <source>
        <dbReference type="SAM" id="MobiDB-lite"/>
    </source>
</evidence>
<sequence>MLQQQETDTGANPGTVPLVETDSLVLIGVSWSLMLPEVQQKVDIAMEHQQVTDSVTVKVEDISHPGQDCNARMQVLGVNHPPSTGGAVGEAAEMGCGEGSPTASSSLPTGGTAEVNRRHRGLAERNSPLRHVMMHFMEGEVEEEEDVIGRVQHVHQVKQALTWVVGDNLNPASQAARHAASYTFRPLAEGGWCAKWRRFTQHYMLPPG</sequence>
<proteinExistence type="predicted"/>
<evidence type="ECO:0000313" key="3">
    <source>
        <dbReference type="Proteomes" id="UP001165080"/>
    </source>
</evidence>